<evidence type="ECO:0000313" key="4">
    <source>
        <dbReference type="Proteomes" id="UP001168877"/>
    </source>
</evidence>
<dbReference type="AlphaFoldDB" id="A0AA39W2N1"/>
<reference evidence="3" key="1">
    <citation type="journal article" date="2022" name="Plant J.">
        <title>Strategies of tolerance reflected in two North American maple genomes.</title>
        <authorList>
            <person name="McEvoy S.L."/>
            <person name="Sezen U.U."/>
            <person name="Trouern-Trend A."/>
            <person name="McMahon S.M."/>
            <person name="Schaberg P.G."/>
            <person name="Yang J."/>
            <person name="Wegrzyn J.L."/>
            <person name="Swenson N.G."/>
        </authorList>
    </citation>
    <scope>NUCLEOTIDE SEQUENCE</scope>
    <source>
        <strain evidence="3">NS2018</strain>
    </source>
</reference>
<comment type="caution">
    <text evidence="3">The sequence shown here is derived from an EMBL/GenBank/DDBJ whole genome shotgun (WGS) entry which is preliminary data.</text>
</comment>
<name>A0AA39W2N1_ACESA</name>
<feature type="domain" description="RNase H type-1" evidence="2">
    <location>
        <begin position="57"/>
        <end position="119"/>
    </location>
</feature>
<gene>
    <name evidence="3" type="ORF">LWI29_011629</name>
</gene>
<feature type="region of interest" description="Disordered" evidence="1">
    <location>
        <begin position="146"/>
        <end position="176"/>
    </location>
</feature>
<organism evidence="3 4">
    <name type="scientific">Acer saccharum</name>
    <name type="common">Sugar maple</name>
    <dbReference type="NCBI Taxonomy" id="4024"/>
    <lineage>
        <taxon>Eukaryota</taxon>
        <taxon>Viridiplantae</taxon>
        <taxon>Streptophyta</taxon>
        <taxon>Embryophyta</taxon>
        <taxon>Tracheophyta</taxon>
        <taxon>Spermatophyta</taxon>
        <taxon>Magnoliopsida</taxon>
        <taxon>eudicotyledons</taxon>
        <taxon>Gunneridae</taxon>
        <taxon>Pentapetalae</taxon>
        <taxon>rosids</taxon>
        <taxon>malvids</taxon>
        <taxon>Sapindales</taxon>
        <taxon>Sapindaceae</taxon>
        <taxon>Hippocastanoideae</taxon>
        <taxon>Acereae</taxon>
        <taxon>Acer</taxon>
    </lineage>
</organism>
<dbReference type="SUPFAM" id="SSF53098">
    <property type="entry name" value="Ribonuclease H-like"/>
    <property type="match status" value="1"/>
</dbReference>
<reference evidence="3" key="2">
    <citation type="submission" date="2023-06" db="EMBL/GenBank/DDBJ databases">
        <authorList>
            <person name="Swenson N.G."/>
            <person name="Wegrzyn J.L."/>
            <person name="Mcevoy S.L."/>
        </authorList>
    </citation>
    <scope>NUCLEOTIDE SEQUENCE</scope>
    <source>
        <strain evidence="3">NS2018</strain>
        <tissue evidence="3">Leaf</tissue>
    </source>
</reference>
<evidence type="ECO:0000259" key="2">
    <source>
        <dbReference type="Pfam" id="PF13456"/>
    </source>
</evidence>
<dbReference type="Gene3D" id="3.30.420.10">
    <property type="entry name" value="Ribonuclease H-like superfamily/Ribonuclease H"/>
    <property type="match status" value="1"/>
</dbReference>
<proteinExistence type="predicted"/>
<evidence type="ECO:0000256" key="1">
    <source>
        <dbReference type="SAM" id="MobiDB-lite"/>
    </source>
</evidence>
<evidence type="ECO:0000313" key="3">
    <source>
        <dbReference type="EMBL" id="KAK0600103.1"/>
    </source>
</evidence>
<sequence length="176" mass="18437">MASGSGNGSGRGHGRDGPRRSISMKVSGFGLSSDAGVSAILKACKLSESANCPYDVYIIIESDSKSTVSWVNGKGGVGNVKLMESVLDIREFLHRFGARVLVQYMPWSGNVSADLLAKLGALSWMVQEVSGNLGFRRNIPYSSFANRDKGVQSSGSSSQPRGTAGEEGGSSNQAIA</sequence>
<dbReference type="GO" id="GO:0003676">
    <property type="term" value="F:nucleic acid binding"/>
    <property type="evidence" value="ECO:0007669"/>
    <property type="project" value="InterPro"/>
</dbReference>
<dbReference type="InterPro" id="IPR036397">
    <property type="entry name" value="RNaseH_sf"/>
</dbReference>
<accession>A0AA39W2N1</accession>
<dbReference type="Proteomes" id="UP001168877">
    <property type="component" value="Unassembled WGS sequence"/>
</dbReference>
<dbReference type="InterPro" id="IPR012337">
    <property type="entry name" value="RNaseH-like_sf"/>
</dbReference>
<dbReference type="Pfam" id="PF13456">
    <property type="entry name" value="RVT_3"/>
    <property type="match status" value="1"/>
</dbReference>
<dbReference type="EMBL" id="JAUESC010000003">
    <property type="protein sequence ID" value="KAK0600103.1"/>
    <property type="molecule type" value="Genomic_DNA"/>
</dbReference>
<feature type="compositionally biased region" description="Polar residues" evidence="1">
    <location>
        <begin position="146"/>
        <end position="161"/>
    </location>
</feature>
<dbReference type="GO" id="GO:0004523">
    <property type="term" value="F:RNA-DNA hybrid ribonuclease activity"/>
    <property type="evidence" value="ECO:0007669"/>
    <property type="project" value="InterPro"/>
</dbReference>
<protein>
    <recommendedName>
        <fullName evidence="2">RNase H type-1 domain-containing protein</fullName>
    </recommendedName>
</protein>
<keyword evidence="4" id="KW-1185">Reference proteome</keyword>
<dbReference type="InterPro" id="IPR002156">
    <property type="entry name" value="RNaseH_domain"/>
</dbReference>